<dbReference type="Proteomes" id="UP000314985">
    <property type="component" value="Unassembled WGS sequence"/>
</dbReference>
<sequence length="80" mass="9158">MAKNRVGVFLKAFCYKSPKFGEILDFHPPAPLKASDDCRPDQHLYFNLKERPYVRTTQVSCCQISDPQKLSPIMCTVLSH</sequence>
<evidence type="ECO:0000313" key="2">
    <source>
        <dbReference type="Proteomes" id="UP000314985"/>
    </source>
</evidence>
<protein>
    <submittedName>
        <fullName evidence="1">Uncharacterized protein</fullName>
    </submittedName>
</protein>
<reference evidence="2" key="1">
    <citation type="submission" date="2017-08" db="EMBL/GenBank/DDBJ databases">
        <title>USMARCv1.0.</title>
        <authorList>
            <person name="Hannum G.I."/>
            <person name="Koren S."/>
            <person name="Schroeder S.G."/>
            <person name="Chin S.C."/>
            <person name="Nonneman D.J."/>
            <person name="Becker S.A."/>
            <person name="Rosen B.D."/>
            <person name="Bickhart D.M."/>
            <person name="Putnam N.H."/>
            <person name="Green R.E."/>
            <person name="Tuggle C.K."/>
            <person name="Liu H."/>
            <person name="Rohrer G.A."/>
            <person name="Warr A."/>
            <person name="Hall R."/>
            <person name="Kim K."/>
            <person name="Hume D.A."/>
            <person name="Talbot R."/>
            <person name="Chow W."/>
            <person name="Howe K."/>
            <person name="Schwartz A.S."/>
            <person name="Watson M."/>
            <person name="Archibald A.L."/>
            <person name="Phillippy A.M."/>
            <person name="Smith T.P.L."/>
        </authorList>
    </citation>
    <scope>NUCLEOTIDE SEQUENCE [LARGE SCALE GENOMIC DNA]</scope>
</reference>
<dbReference type="Ensembl" id="ENSSSCT00070046679.1">
    <property type="protein sequence ID" value="ENSSSCP00070039379.1"/>
    <property type="gene ID" value="ENSSSCG00070023419.1"/>
</dbReference>
<name>A0A4X1VF60_PIG</name>
<accession>A0A4X1VF60</accession>
<organism evidence="1 2">
    <name type="scientific">Sus scrofa</name>
    <name type="common">Pig</name>
    <dbReference type="NCBI Taxonomy" id="9823"/>
    <lineage>
        <taxon>Eukaryota</taxon>
        <taxon>Metazoa</taxon>
        <taxon>Chordata</taxon>
        <taxon>Craniata</taxon>
        <taxon>Vertebrata</taxon>
        <taxon>Euteleostomi</taxon>
        <taxon>Mammalia</taxon>
        <taxon>Eutheria</taxon>
        <taxon>Laurasiatheria</taxon>
        <taxon>Artiodactyla</taxon>
        <taxon>Suina</taxon>
        <taxon>Suidae</taxon>
        <taxon>Sus</taxon>
    </lineage>
</organism>
<proteinExistence type="predicted"/>
<dbReference type="AlphaFoldDB" id="A0A4X1VF60"/>
<reference evidence="1" key="2">
    <citation type="submission" date="2025-08" db="UniProtKB">
        <authorList>
            <consortium name="Ensembl"/>
        </authorList>
    </citation>
    <scope>IDENTIFICATION</scope>
</reference>
<evidence type="ECO:0000313" key="1">
    <source>
        <dbReference type="Ensembl" id="ENSSSCP00070039379.1"/>
    </source>
</evidence>